<feature type="non-terminal residue" evidence="6">
    <location>
        <position position="254"/>
    </location>
</feature>
<name>A0ABW3DZR9_9ACTN</name>
<proteinExistence type="inferred from homology"/>
<accession>A0ABW3DZR9</accession>
<dbReference type="Proteomes" id="UP001597024">
    <property type="component" value="Unassembled WGS sequence"/>
</dbReference>
<dbReference type="Pfam" id="PF00561">
    <property type="entry name" value="Abhydrolase_1"/>
    <property type="match status" value="1"/>
</dbReference>
<dbReference type="InterPro" id="IPR051601">
    <property type="entry name" value="Serine_prot/Carboxylest_S33"/>
</dbReference>
<keyword evidence="7" id="KW-1185">Reference proteome</keyword>
<dbReference type="PANTHER" id="PTHR43248:SF29">
    <property type="entry name" value="TRIPEPTIDYL AMINOPEPTIDASE"/>
    <property type="match status" value="1"/>
</dbReference>
<dbReference type="InterPro" id="IPR000073">
    <property type="entry name" value="AB_hydrolase_1"/>
</dbReference>
<feature type="chain" id="PRO_5047422629" evidence="4">
    <location>
        <begin position="26"/>
        <end position="254"/>
    </location>
</feature>
<dbReference type="SUPFAM" id="SSF53474">
    <property type="entry name" value="alpha/beta-Hydrolases"/>
    <property type="match status" value="1"/>
</dbReference>
<gene>
    <name evidence="6" type="ORF">ACFQ08_32700</name>
</gene>
<dbReference type="PANTHER" id="PTHR43248">
    <property type="entry name" value="2-SUCCINYL-6-HYDROXY-2,4-CYCLOHEXADIENE-1-CARBOXYLATE SYNTHASE"/>
    <property type="match status" value="1"/>
</dbReference>
<evidence type="ECO:0000256" key="4">
    <source>
        <dbReference type="SAM" id="SignalP"/>
    </source>
</evidence>
<dbReference type="GO" id="GO:0016787">
    <property type="term" value="F:hydrolase activity"/>
    <property type="evidence" value="ECO:0007669"/>
    <property type="project" value="UniProtKB-KW"/>
</dbReference>
<reference evidence="7" key="1">
    <citation type="journal article" date="2019" name="Int. J. Syst. Evol. Microbiol.">
        <title>The Global Catalogue of Microorganisms (GCM) 10K type strain sequencing project: providing services to taxonomists for standard genome sequencing and annotation.</title>
        <authorList>
            <consortium name="The Broad Institute Genomics Platform"/>
            <consortium name="The Broad Institute Genome Sequencing Center for Infectious Disease"/>
            <person name="Wu L."/>
            <person name="Ma J."/>
        </authorList>
    </citation>
    <scope>NUCLEOTIDE SEQUENCE [LARGE SCALE GENOMIC DNA]</scope>
    <source>
        <strain evidence="7">CCUG 62974</strain>
    </source>
</reference>
<evidence type="ECO:0000259" key="5">
    <source>
        <dbReference type="Pfam" id="PF00561"/>
    </source>
</evidence>
<evidence type="ECO:0000313" key="7">
    <source>
        <dbReference type="Proteomes" id="UP001597024"/>
    </source>
</evidence>
<evidence type="ECO:0000256" key="2">
    <source>
        <dbReference type="ARBA" id="ARBA00022729"/>
    </source>
</evidence>
<feature type="signal peptide" evidence="4">
    <location>
        <begin position="1"/>
        <end position="25"/>
    </location>
</feature>
<dbReference type="Gene3D" id="3.40.50.1820">
    <property type="entry name" value="alpha/beta hydrolase"/>
    <property type="match status" value="1"/>
</dbReference>
<keyword evidence="3 6" id="KW-0378">Hydrolase</keyword>
<evidence type="ECO:0000256" key="3">
    <source>
        <dbReference type="ARBA" id="ARBA00022801"/>
    </source>
</evidence>
<comment type="caution">
    <text evidence="6">The sequence shown here is derived from an EMBL/GenBank/DDBJ whole genome shotgun (WGS) entry which is preliminary data.</text>
</comment>
<comment type="similarity">
    <text evidence="1">Belongs to the peptidase S33 family.</text>
</comment>
<organism evidence="6 7">
    <name type="scientific">Streptosporangium algeriense</name>
    <dbReference type="NCBI Taxonomy" id="1682748"/>
    <lineage>
        <taxon>Bacteria</taxon>
        <taxon>Bacillati</taxon>
        <taxon>Actinomycetota</taxon>
        <taxon>Actinomycetes</taxon>
        <taxon>Streptosporangiales</taxon>
        <taxon>Streptosporangiaceae</taxon>
        <taxon>Streptosporangium</taxon>
    </lineage>
</organism>
<evidence type="ECO:0000313" key="6">
    <source>
        <dbReference type="EMBL" id="MFD0889320.1"/>
    </source>
</evidence>
<dbReference type="EMBL" id="JBHTHX010001767">
    <property type="protein sequence ID" value="MFD0889320.1"/>
    <property type="molecule type" value="Genomic_DNA"/>
</dbReference>
<protein>
    <submittedName>
        <fullName evidence="6">Alpha/beta fold hydrolase</fullName>
    </submittedName>
</protein>
<dbReference type="InterPro" id="IPR029058">
    <property type="entry name" value="AB_hydrolase_fold"/>
</dbReference>
<sequence>MRGRGMAAVLAGTALATALTGTARADDGLAGFHNQRIDWHRCQNGPDDEAGRELDAAKAQCAEITVPLDYGRPDGRTIKVAMSRLKATDPAHRRGTLLYNPGGPGVPVTYLALMVKKAVPEVAARYDLIGMDPRFVGRSTPLNCGWPTPIVGSAGPDRRSFDRTTALARDLASRCAAQRDVLPYVSTRDTARDMDVVRAALGERKLSYLGSSYGTYLGAVYLQLFPGRADRVVLDSAVDVDRYGPDLARHQGPA</sequence>
<keyword evidence="2 4" id="KW-0732">Signal</keyword>
<feature type="domain" description="AB hydrolase-1" evidence="5">
    <location>
        <begin position="96"/>
        <end position="237"/>
    </location>
</feature>
<evidence type="ECO:0000256" key="1">
    <source>
        <dbReference type="ARBA" id="ARBA00010088"/>
    </source>
</evidence>